<proteinExistence type="predicted"/>
<dbReference type="EMBL" id="JACMHY010000007">
    <property type="protein sequence ID" value="MBC2867134.1"/>
    <property type="molecule type" value="Genomic_DNA"/>
</dbReference>
<name>A0A7X1I1S2_9ACTN</name>
<accession>A0A7X1I1S2</accession>
<keyword evidence="3" id="KW-1185">Reference proteome</keyword>
<protein>
    <submittedName>
        <fullName evidence="2">Uncharacterized protein</fullName>
    </submittedName>
</protein>
<dbReference type="RefSeq" id="WP_185947709.1">
    <property type="nucleotide sequence ID" value="NZ_JACMHY010000007.1"/>
</dbReference>
<evidence type="ECO:0000313" key="2">
    <source>
        <dbReference type="EMBL" id="MBC2867134.1"/>
    </source>
</evidence>
<organism evidence="2 3">
    <name type="scientific">Streptomyces mexicanus</name>
    <dbReference type="NCBI Taxonomy" id="178566"/>
    <lineage>
        <taxon>Bacteria</taxon>
        <taxon>Bacillati</taxon>
        <taxon>Actinomycetota</taxon>
        <taxon>Actinomycetes</taxon>
        <taxon>Kitasatosporales</taxon>
        <taxon>Streptomycetaceae</taxon>
        <taxon>Streptomyces</taxon>
    </lineage>
</organism>
<sequence>MDQRESREPREPDQDAYRRARDEQEPGAHSGAESQARERTVPGTASAREGWTKGGTAEGEALTGVEAQGEEGVRPSGTPDTPDAGPVRSSRTDRTGAQQEKEGD</sequence>
<dbReference type="AlphaFoldDB" id="A0A7X1I1S2"/>
<evidence type="ECO:0000313" key="3">
    <source>
        <dbReference type="Proteomes" id="UP000517694"/>
    </source>
</evidence>
<gene>
    <name evidence="2" type="ORF">H1R13_19825</name>
</gene>
<comment type="caution">
    <text evidence="2">The sequence shown here is derived from an EMBL/GenBank/DDBJ whole genome shotgun (WGS) entry which is preliminary data.</text>
</comment>
<feature type="compositionally biased region" description="Basic and acidic residues" evidence="1">
    <location>
        <begin position="1"/>
        <end position="26"/>
    </location>
</feature>
<dbReference type="Proteomes" id="UP000517694">
    <property type="component" value="Unassembled WGS sequence"/>
</dbReference>
<feature type="compositionally biased region" description="Basic and acidic residues" evidence="1">
    <location>
        <begin position="90"/>
        <end position="104"/>
    </location>
</feature>
<reference evidence="2 3" key="1">
    <citation type="submission" date="2020-08" db="EMBL/GenBank/DDBJ databases">
        <title>Whole-Genome Sequence of French Clinical Streptomyces mexicanus Strain Q0842.</title>
        <authorList>
            <person name="Boxberger M."/>
            <person name="La Scola B."/>
        </authorList>
    </citation>
    <scope>NUCLEOTIDE SEQUENCE [LARGE SCALE GENOMIC DNA]</scope>
    <source>
        <strain evidence="2 3">Marseille-Q0842</strain>
    </source>
</reference>
<evidence type="ECO:0000256" key="1">
    <source>
        <dbReference type="SAM" id="MobiDB-lite"/>
    </source>
</evidence>
<feature type="region of interest" description="Disordered" evidence="1">
    <location>
        <begin position="1"/>
        <end position="104"/>
    </location>
</feature>